<proteinExistence type="predicted"/>
<protein>
    <submittedName>
        <fullName evidence="1">Uncharacterized protein</fullName>
    </submittedName>
</protein>
<evidence type="ECO:0000313" key="1">
    <source>
        <dbReference type="EMBL" id="OLY80384.1"/>
    </source>
</evidence>
<comment type="caution">
    <text evidence="1">The sequence shown here is derived from an EMBL/GenBank/DDBJ whole genome shotgun (WGS) entry which is preliminary data.</text>
</comment>
<reference evidence="1 2" key="1">
    <citation type="journal article" date="2016" name="Mol. Biol. Evol.">
        <title>Genome-Wide Survey of Gut Fungi (Harpellales) Reveals the First Horizontally Transferred Ubiquitin Gene from a Mosquito Host.</title>
        <authorList>
            <person name="Wang Y."/>
            <person name="White M.M."/>
            <person name="Kvist S."/>
            <person name="Moncalvo J.M."/>
        </authorList>
    </citation>
    <scope>NUCLEOTIDE SEQUENCE [LARGE SCALE GENOMIC DNA]</scope>
    <source>
        <strain evidence="1 2">ALG-7-W6</strain>
    </source>
</reference>
<name>A0A1R0GU10_9FUNG</name>
<keyword evidence="2" id="KW-1185">Reference proteome</keyword>
<dbReference type="OrthoDB" id="5596291at2759"/>
<evidence type="ECO:0000313" key="2">
    <source>
        <dbReference type="Proteomes" id="UP000187455"/>
    </source>
</evidence>
<organism evidence="1 2">
    <name type="scientific">Smittium mucronatum</name>
    <dbReference type="NCBI Taxonomy" id="133383"/>
    <lineage>
        <taxon>Eukaryota</taxon>
        <taxon>Fungi</taxon>
        <taxon>Fungi incertae sedis</taxon>
        <taxon>Zoopagomycota</taxon>
        <taxon>Kickxellomycotina</taxon>
        <taxon>Harpellomycetes</taxon>
        <taxon>Harpellales</taxon>
        <taxon>Legeriomycetaceae</taxon>
        <taxon>Smittium</taxon>
    </lineage>
</organism>
<dbReference type="Proteomes" id="UP000187455">
    <property type="component" value="Unassembled WGS sequence"/>
</dbReference>
<dbReference type="AlphaFoldDB" id="A0A1R0GU10"/>
<gene>
    <name evidence="1" type="ORF">AYI68_g5521</name>
</gene>
<accession>A0A1R0GU10</accession>
<sequence>MDSEFNLQDVVQDRIKTITKVLPILRHSGVENNISSKNINKIRYDKSILEKTFELDKKVLLKAGKVVGKFEAPWKGPYKIIHKYAKGSYLISDDKGNRDIVNGDRLKDYEKGIVESSSEIQVIRSGLGRLWKIKGIIH</sequence>
<dbReference type="EMBL" id="LSSL01003530">
    <property type="protein sequence ID" value="OLY80384.1"/>
    <property type="molecule type" value="Genomic_DNA"/>
</dbReference>